<keyword evidence="5 14" id="KW-0679">Respiratory chain</keyword>
<evidence type="ECO:0000256" key="2">
    <source>
        <dbReference type="ARBA" id="ARBA00007312"/>
    </source>
</evidence>
<protein>
    <recommendedName>
        <fullName evidence="3 14">NADH dehydrogenase [ubiquinone] 1 alpha subcomplex subunit 13</fullName>
    </recommendedName>
</protein>
<keyword evidence="6 14" id="KW-0812">Transmembrane</keyword>
<accession>A0A1X7VDI2</accession>
<dbReference type="OMA" id="LLFGHWG"/>
<keyword evidence="11 14" id="KW-0472">Membrane</keyword>
<dbReference type="InterPro" id="IPR009346">
    <property type="entry name" value="GRIM-19"/>
</dbReference>
<evidence type="ECO:0000256" key="14">
    <source>
        <dbReference type="RuleBase" id="RU368034"/>
    </source>
</evidence>
<dbReference type="OrthoDB" id="3308at2759"/>
<evidence type="ECO:0000256" key="5">
    <source>
        <dbReference type="ARBA" id="ARBA00022660"/>
    </source>
</evidence>
<evidence type="ECO:0000256" key="9">
    <source>
        <dbReference type="ARBA" id="ARBA00022989"/>
    </source>
</evidence>
<comment type="subunit">
    <text evidence="13">Complex I is composed of 45 different subunits. Interacts with CARD15, but not with CARD4. Interacts with STAT3, but not with STAT1, STAT2 and STAT5A. Interacts with OLFM4.</text>
</comment>
<reference evidence="16" key="1">
    <citation type="journal article" date="2010" name="Nature">
        <title>The Amphimedon queenslandica genome and the evolution of animal complexity.</title>
        <authorList>
            <person name="Srivastava M."/>
            <person name="Simakov O."/>
            <person name="Chapman J."/>
            <person name="Fahey B."/>
            <person name="Gauthier M.E."/>
            <person name="Mitros T."/>
            <person name="Richards G.S."/>
            <person name="Conaco C."/>
            <person name="Dacre M."/>
            <person name="Hellsten U."/>
            <person name="Larroux C."/>
            <person name="Putnam N.H."/>
            <person name="Stanke M."/>
            <person name="Adamska M."/>
            <person name="Darling A."/>
            <person name="Degnan S.M."/>
            <person name="Oakley T.H."/>
            <person name="Plachetzki D.C."/>
            <person name="Zhai Y."/>
            <person name="Adamski M."/>
            <person name="Calcino A."/>
            <person name="Cummins S.F."/>
            <person name="Goodstein D.M."/>
            <person name="Harris C."/>
            <person name="Jackson D.J."/>
            <person name="Leys S.P."/>
            <person name="Shu S."/>
            <person name="Woodcroft B.J."/>
            <person name="Vervoort M."/>
            <person name="Kosik K.S."/>
            <person name="Manning G."/>
            <person name="Degnan B.M."/>
            <person name="Rokhsar D.S."/>
        </authorList>
    </citation>
    <scope>NUCLEOTIDE SEQUENCE [LARGE SCALE GENOMIC DNA]</scope>
</reference>
<dbReference type="GO" id="GO:0045271">
    <property type="term" value="C:respiratory chain complex I"/>
    <property type="evidence" value="ECO:0007669"/>
    <property type="project" value="UniProtKB-UniRule"/>
</dbReference>
<evidence type="ECO:0000313" key="15">
    <source>
        <dbReference type="EnsemblMetazoa" id="Aqu2.1.37804_001"/>
    </source>
</evidence>
<evidence type="ECO:0000256" key="7">
    <source>
        <dbReference type="ARBA" id="ARBA00022792"/>
    </source>
</evidence>
<comment type="similarity">
    <text evidence="2 14">Belongs to the complex I NDUFA13 subunit family.</text>
</comment>
<dbReference type="eggNOG" id="KOG3300">
    <property type="taxonomic scope" value="Eukaryota"/>
</dbReference>
<dbReference type="EnsemblMetazoa" id="Aqu2.1.37804_001">
    <property type="protein sequence ID" value="Aqu2.1.37804_001"/>
    <property type="gene ID" value="Aqu2.1.37804"/>
</dbReference>
<comment type="function">
    <text evidence="12">Accessory subunit of the mitochondrial membrane respiratory chain NADH dehydrogenase (Complex I), that is believed not to be involved in catalysis. Complex I functions in the transfer of electrons from NADH to the respiratory chain. The immediate electron acceptor for the enzyme is believed to be ubiquinone. Involved in the interferon/all-trans-retinoic acid (IFN/RA) induced cell death. This apoptotic activity is inhibited by interaction with viral IRF1. Prevents the transactivation of STAT3 target genes. May play a role in CARD15-mediated innate mucosal responses and serve to regulate intestinal epithelial cell responses to microbes.</text>
</comment>
<dbReference type="STRING" id="400682.A0A1X7VDI2"/>
<dbReference type="Pfam" id="PF06212">
    <property type="entry name" value="GRIM-19"/>
    <property type="match status" value="1"/>
</dbReference>
<evidence type="ECO:0000256" key="13">
    <source>
        <dbReference type="ARBA" id="ARBA00046797"/>
    </source>
</evidence>
<keyword evidence="7 14" id="KW-0999">Mitochondrion inner membrane</keyword>
<proteinExistence type="inferred from homology"/>
<evidence type="ECO:0000256" key="8">
    <source>
        <dbReference type="ARBA" id="ARBA00022982"/>
    </source>
</evidence>
<dbReference type="KEGG" id="aqu:100632827"/>
<evidence type="ECO:0000256" key="10">
    <source>
        <dbReference type="ARBA" id="ARBA00023128"/>
    </source>
</evidence>
<keyword evidence="8 14" id="KW-0249">Electron transport</keyword>
<feature type="transmembrane region" description="Helical" evidence="14">
    <location>
        <begin position="32"/>
        <end position="51"/>
    </location>
</feature>
<evidence type="ECO:0000256" key="12">
    <source>
        <dbReference type="ARBA" id="ARBA00045908"/>
    </source>
</evidence>
<sequence>MADIPRQDKPPPNGYQDIKFARNLPKRGPSGLVIMIGGVAVMAIGFAGVAYGNTQRREVRKEHLRARLSLLPLIQAEEDRRILRALKASEAMEALIMKDVPGWKVGESVYHTKKWVPPSIIQLGPFGRQLDSEEFTFSTKIP</sequence>
<organism evidence="15">
    <name type="scientific">Amphimedon queenslandica</name>
    <name type="common">Sponge</name>
    <dbReference type="NCBI Taxonomy" id="400682"/>
    <lineage>
        <taxon>Eukaryota</taxon>
        <taxon>Metazoa</taxon>
        <taxon>Porifera</taxon>
        <taxon>Demospongiae</taxon>
        <taxon>Heteroscleromorpha</taxon>
        <taxon>Haplosclerida</taxon>
        <taxon>Niphatidae</taxon>
        <taxon>Amphimedon</taxon>
    </lineage>
</organism>
<keyword evidence="10 14" id="KW-0496">Mitochondrion</keyword>
<evidence type="ECO:0000256" key="1">
    <source>
        <dbReference type="ARBA" id="ARBA00004298"/>
    </source>
</evidence>
<dbReference type="PANTHER" id="PTHR12966">
    <property type="entry name" value="NADH DEHYDROGENASE UBIQUINONE 1 ALPHA SUBCOMPLEX SUBUNIT 13"/>
    <property type="match status" value="1"/>
</dbReference>
<dbReference type="Proteomes" id="UP000007879">
    <property type="component" value="Unassembled WGS sequence"/>
</dbReference>
<dbReference type="EnsemblMetazoa" id="XM_003384774.3">
    <property type="protein sequence ID" value="XP_003384822.1"/>
    <property type="gene ID" value="LOC100632827"/>
</dbReference>
<gene>
    <name evidence="15" type="primary">100632827</name>
</gene>
<evidence type="ECO:0000256" key="4">
    <source>
        <dbReference type="ARBA" id="ARBA00022448"/>
    </source>
</evidence>
<keyword evidence="4 14" id="KW-0813">Transport</keyword>
<keyword evidence="16" id="KW-1185">Reference proteome</keyword>
<comment type="function">
    <text evidence="14">Complex I functions in the transfer of electrons from NADH to the respiratory chain. Accessory subunit of the mitochondrial membrane respiratory chain NADH dehydrogenase (Complex I), that is believed not to be involved in catalysis.</text>
</comment>
<comment type="subcellular location">
    <subcellularLocation>
        <location evidence="1 14">Mitochondrion inner membrane</location>
        <topology evidence="1 14">Single-pass membrane protein</topology>
        <orientation evidence="1 14">Matrix side</orientation>
    </subcellularLocation>
</comment>
<name>A0A1X7VDI2_AMPQE</name>
<dbReference type="PANTHER" id="PTHR12966:SF0">
    <property type="entry name" value="NADH DEHYDROGENASE [UBIQUINONE] 1 ALPHA SUBCOMPLEX SUBUNIT 13"/>
    <property type="match status" value="1"/>
</dbReference>
<dbReference type="InParanoid" id="A0A1X7VDI2"/>
<evidence type="ECO:0000256" key="3">
    <source>
        <dbReference type="ARBA" id="ARBA00018192"/>
    </source>
</evidence>
<keyword evidence="9 14" id="KW-1133">Transmembrane helix</keyword>
<evidence type="ECO:0000256" key="11">
    <source>
        <dbReference type="ARBA" id="ARBA00023136"/>
    </source>
</evidence>
<evidence type="ECO:0000313" key="16">
    <source>
        <dbReference type="Proteomes" id="UP000007879"/>
    </source>
</evidence>
<dbReference type="AlphaFoldDB" id="A0A1X7VDI2"/>
<evidence type="ECO:0000256" key="6">
    <source>
        <dbReference type="ARBA" id="ARBA00022692"/>
    </source>
</evidence>
<dbReference type="GO" id="GO:0005743">
    <property type="term" value="C:mitochondrial inner membrane"/>
    <property type="evidence" value="ECO:0007669"/>
    <property type="project" value="UniProtKB-SubCell"/>
</dbReference>
<reference evidence="15" key="2">
    <citation type="submission" date="2017-05" db="UniProtKB">
        <authorList>
            <consortium name="EnsemblMetazoa"/>
        </authorList>
    </citation>
    <scope>IDENTIFICATION</scope>
</reference>